<accession>A0AAV4R154</accession>
<name>A0AAV4R154_CAEEX</name>
<keyword evidence="2" id="KW-1185">Reference proteome</keyword>
<dbReference type="EMBL" id="BPLR01007037">
    <property type="protein sequence ID" value="GIY14036.1"/>
    <property type="molecule type" value="Genomic_DNA"/>
</dbReference>
<evidence type="ECO:0000313" key="2">
    <source>
        <dbReference type="Proteomes" id="UP001054945"/>
    </source>
</evidence>
<dbReference type="AlphaFoldDB" id="A0AAV4R154"/>
<protein>
    <submittedName>
        <fullName evidence="1">Uncharacterized protein</fullName>
    </submittedName>
</protein>
<dbReference type="Proteomes" id="UP001054945">
    <property type="component" value="Unassembled WGS sequence"/>
</dbReference>
<organism evidence="1 2">
    <name type="scientific">Caerostris extrusa</name>
    <name type="common">Bark spider</name>
    <name type="synonym">Caerostris bankana</name>
    <dbReference type="NCBI Taxonomy" id="172846"/>
    <lineage>
        <taxon>Eukaryota</taxon>
        <taxon>Metazoa</taxon>
        <taxon>Ecdysozoa</taxon>
        <taxon>Arthropoda</taxon>
        <taxon>Chelicerata</taxon>
        <taxon>Arachnida</taxon>
        <taxon>Araneae</taxon>
        <taxon>Araneomorphae</taxon>
        <taxon>Entelegynae</taxon>
        <taxon>Araneoidea</taxon>
        <taxon>Araneidae</taxon>
        <taxon>Caerostris</taxon>
    </lineage>
</organism>
<sequence length="80" mass="9044">MINPEVKVALSFYPEAKHELVRILKEVAMNSRLGGIVDFLSTSLTHTFGHGDASVYIPKRCHHPFWGATRKYGMLHSDSF</sequence>
<gene>
    <name evidence="1" type="ORF">CEXT_720651</name>
</gene>
<proteinExistence type="predicted"/>
<reference evidence="1 2" key="1">
    <citation type="submission" date="2021-06" db="EMBL/GenBank/DDBJ databases">
        <title>Caerostris extrusa draft genome.</title>
        <authorList>
            <person name="Kono N."/>
            <person name="Arakawa K."/>
        </authorList>
    </citation>
    <scope>NUCLEOTIDE SEQUENCE [LARGE SCALE GENOMIC DNA]</scope>
</reference>
<evidence type="ECO:0000313" key="1">
    <source>
        <dbReference type="EMBL" id="GIY14036.1"/>
    </source>
</evidence>
<comment type="caution">
    <text evidence="1">The sequence shown here is derived from an EMBL/GenBank/DDBJ whole genome shotgun (WGS) entry which is preliminary data.</text>
</comment>